<evidence type="ECO:0000313" key="3">
    <source>
        <dbReference type="Proteomes" id="UP000002247"/>
    </source>
</evidence>
<dbReference type="HOGENOM" id="CLU_054590_7_1_11"/>
<protein>
    <submittedName>
        <fullName evidence="2">Dienelactone hydrolase</fullName>
    </submittedName>
</protein>
<dbReference type="GO" id="GO:0016787">
    <property type="term" value="F:hydrolase activity"/>
    <property type="evidence" value="ECO:0007669"/>
    <property type="project" value="UniProtKB-KW"/>
</dbReference>
<dbReference type="EMBL" id="CP001958">
    <property type="protein sequence ID" value="ADG97486.1"/>
    <property type="molecule type" value="Genomic_DNA"/>
</dbReference>
<dbReference type="Gene3D" id="3.40.50.1820">
    <property type="entry name" value="alpha/beta hydrolase"/>
    <property type="match status" value="1"/>
</dbReference>
<dbReference type="Proteomes" id="UP000002247">
    <property type="component" value="Chromosome"/>
</dbReference>
<name>D6ZEW2_SEGRD</name>
<organism evidence="2 3">
    <name type="scientific">Segniliparus rotundus (strain ATCC BAA-972 / CDC 1076 / CIP 108378 / DSM 44985 / JCM 13578)</name>
    <dbReference type="NCBI Taxonomy" id="640132"/>
    <lineage>
        <taxon>Bacteria</taxon>
        <taxon>Bacillati</taxon>
        <taxon>Actinomycetota</taxon>
        <taxon>Actinomycetes</taxon>
        <taxon>Mycobacteriales</taxon>
        <taxon>Segniliparaceae</taxon>
        <taxon>Segniliparus</taxon>
    </lineage>
</organism>
<dbReference type="PANTHER" id="PTHR46623:SF6">
    <property type="entry name" value="ALPHA_BETA-HYDROLASES SUPERFAMILY PROTEIN"/>
    <property type="match status" value="1"/>
</dbReference>
<dbReference type="InterPro" id="IPR002925">
    <property type="entry name" value="Dienelactn_hydro"/>
</dbReference>
<evidence type="ECO:0000313" key="2">
    <source>
        <dbReference type="EMBL" id="ADG97486.1"/>
    </source>
</evidence>
<dbReference type="STRING" id="640132.Srot_1013"/>
<sequence length="248" mass="26355">MASASSTIDVQAPAGPISVELFTPHNPPHGPVPGVVMIHDISGPVADLRRIAQKVADQGYLVALPDLYARGGKSKCLVGTVRAMLSGRGSAFDDIAALRAALAADPRCTGRTAITGFCLGGGFALLFAPREQFDVSAPFYPSNMIRGKLPKGFEELLERACPVVASLGGRDPLLGKKAGTVLERALARHGVPHDVKVYPDAGHSFANQFPEPVGTLARVAGFGYEHQSAEDAWERVFRFFEEHLLPSS</sequence>
<dbReference type="RefSeq" id="WP_013137942.1">
    <property type="nucleotide sequence ID" value="NC_014168.1"/>
</dbReference>
<dbReference type="InterPro" id="IPR029058">
    <property type="entry name" value="AB_hydrolase_fold"/>
</dbReference>
<dbReference type="Pfam" id="PF01738">
    <property type="entry name" value="DLH"/>
    <property type="match status" value="1"/>
</dbReference>
<keyword evidence="3" id="KW-1185">Reference proteome</keyword>
<reference evidence="2 3" key="1">
    <citation type="journal article" date="2010" name="Stand. Genomic Sci.">
        <title>Complete genome sequence of Segniliparus rotundus type strain (CDC 1076).</title>
        <authorList>
            <person name="Sikorski J."/>
            <person name="Lapidus A."/>
            <person name="Copeland A."/>
            <person name="Misra M."/>
            <person name="Glavina Del Rio T."/>
            <person name="Nolan M."/>
            <person name="Lucas S."/>
            <person name="Chen F."/>
            <person name="Tice H."/>
            <person name="Cheng J.F."/>
            <person name="Jando M."/>
            <person name="Schneider S."/>
            <person name="Bruce D."/>
            <person name="Goodwin L."/>
            <person name="Pitluck S."/>
            <person name="Liolios K."/>
            <person name="Mikhailova N."/>
            <person name="Pati A."/>
            <person name="Ivanova N."/>
            <person name="Mavromatis K."/>
            <person name="Chen A."/>
            <person name="Palaniappan K."/>
            <person name="Chertkov O."/>
            <person name="Land M."/>
            <person name="Hauser L."/>
            <person name="Chang Y.J."/>
            <person name="Jeffries C.D."/>
            <person name="Brettin T."/>
            <person name="Detter J.C."/>
            <person name="Han C."/>
            <person name="Rohde M."/>
            <person name="Goker M."/>
            <person name="Bristow J."/>
            <person name="Eisen J.A."/>
            <person name="Markowitz V."/>
            <person name="Hugenholtz P."/>
            <person name="Kyrpides N.C."/>
            <person name="Klenk H.P."/>
        </authorList>
    </citation>
    <scope>NUCLEOTIDE SEQUENCE [LARGE SCALE GENOMIC DNA]</scope>
    <source>
        <strain evidence="3">ATCC BAA-972 / CDC 1076 / CIP 108378 / DSM 44985 / JCM 13578</strain>
    </source>
</reference>
<dbReference type="SUPFAM" id="SSF53474">
    <property type="entry name" value="alpha/beta-Hydrolases"/>
    <property type="match status" value="1"/>
</dbReference>
<accession>D6ZEW2</accession>
<gene>
    <name evidence="2" type="ordered locus">Srot_1013</name>
</gene>
<feature type="domain" description="Dienelactone hydrolase" evidence="1">
    <location>
        <begin position="21"/>
        <end position="243"/>
    </location>
</feature>
<dbReference type="eggNOG" id="COG0412">
    <property type="taxonomic scope" value="Bacteria"/>
</dbReference>
<dbReference type="PANTHER" id="PTHR46623">
    <property type="entry name" value="CARBOXYMETHYLENEBUTENOLIDASE-RELATED"/>
    <property type="match status" value="1"/>
</dbReference>
<dbReference type="KEGG" id="srt:Srot_1013"/>
<evidence type="ECO:0000259" key="1">
    <source>
        <dbReference type="Pfam" id="PF01738"/>
    </source>
</evidence>
<keyword evidence="2" id="KW-0378">Hydrolase</keyword>
<proteinExistence type="predicted"/>
<dbReference type="InterPro" id="IPR051049">
    <property type="entry name" value="Dienelactone_hydrolase-like"/>
</dbReference>
<dbReference type="OrthoDB" id="3208682at2"/>
<dbReference type="AlphaFoldDB" id="D6ZEW2"/>